<feature type="non-terminal residue" evidence="2">
    <location>
        <position position="1"/>
    </location>
</feature>
<feature type="region of interest" description="Disordered" evidence="1">
    <location>
        <begin position="212"/>
        <end position="235"/>
    </location>
</feature>
<evidence type="ECO:0000256" key="1">
    <source>
        <dbReference type="SAM" id="MobiDB-lite"/>
    </source>
</evidence>
<gene>
    <name evidence="2" type="ORF">PGLA2088_LOCUS37822</name>
</gene>
<evidence type="ECO:0000313" key="3">
    <source>
        <dbReference type="Proteomes" id="UP000626109"/>
    </source>
</evidence>
<organism evidence="2 3">
    <name type="scientific">Polarella glacialis</name>
    <name type="common">Dinoflagellate</name>
    <dbReference type="NCBI Taxonomy" id="89957"/>
    <lineage>
        <taxon>Eukaryota</taxon>
        <taxon>Sar</taxon>
        <taxon>Alveolata</taxon>
        <taxon>Dinophyceae</taxon>
        <taxon>Suessiales</taxon>
        <taxon>Suessiaceae</taxon>
        <taxon>Polarella</taxon>
    </lineage>
</organism>
<dbReference type="EMBL" id="CAJNNW010032573">
    <property type="protein sequence ID" value="CAE8714106.1"/>
    <property type="molecule type" value="Genomic_DNA"/>
</dbReference>
<sequence length="399" mass="39196">EHAFELLDAVAQKASSGQVKSASNYVCATISRGYVSRAGGGSAPGRNSASSLPPLSAGEYEAAAAALISTPGMQKAESVGLQLTDEAVQALLRIPSSHASELLEVLAGKVGTLRDPSNYVIATIAKGYTPRSQGGGKGGDMGGGYGGGMGGGMGGGGGGMGGGYGGGGGGGYGGGGGGGYGGDYGGGKGGGFGGGYGGDSYGMGGGDSWSSGGFGGKGDGGKGKGERKGGMVPPDVSTVESAVLELNEMGLFPQPLSVNTLLTLRCIPQDAAMEMLNNLHSKGKGKGGISNVNNYLQAAVVEAVREGGGEGTFPGGKGATHKNFSGNQSRQKASELGLSLDETSFGLLARMSLRDASRLMEAAAGQGQDANTYIQSQGIGLAASEADGDGGAVKRQRNE</sequence>
<proteinExistence type="predicted"/>
<evidence type="ECO:0000313" key="2">
    <source>
        <dbReference type="EMBL" id="CAE8714106.1"/>
    </source>
</evidence>
<comment type="caution">
    <text evidence="2">The sequence shown here is derived from an EMBL/GenBank/DDBJ whole genome shotgun (WGS) entry which is preliminary data.</text>
</comment>
<reference evidence="2" key="1">
    <citation type="submission" date="2021-02" db="EMBL/GenBank/DDBJ databases">
        <authorList>
            <person name="Dougan E. K."/>
            <person name="Rhodes N."/>
            <person name="Thang M."/>
            <person name="Chan C."/>
        </authorList>
    </citation>
    <scope>NUCLEOTIDE SEQUENCE</scope>
</reference>
<dbReference type="AlphaFoldDB" id="A0A813KSJ1"/>
<name>A0A813KSJ1_POLGL</name>
<protein>
    <submittedName>
        <fullName evidence="2">Uncharacterized protein</fullName>
    </submittedName>
</protein>
<dbReference type="Proteomes" id="UP000626109">
    <property type="component" value="Unassembled WGS sequence"/>
</dbReference>
<accession>A0A813KSJ1</accession>
<feature type="compositionally biased region" description="Basic and acidic residues" evidence="1">
    <location>
        <begin position="219"/>
        <end position="229"/>
    </location>
</feature>